<dbReference type="InterPro" id="IPR001810">
    <property type="entry name" value="F-box_dom"/>
</dbReference>
<protein>
    <submittedName>
        <fullName evidence="2">(rape) hypothetical protein</fullName>
    </submittedName>
    <submittedName>
        <fullName evidence="3">BnaC03g77440D protein</fullName>
    </submittedName>
</protein>
<dbReference type="Gene3D" id="1.20.1280.50">
    <property type="match status" value="1"/>
</dbReference>
<dbReference type="Proteomes" id="UP001295469">
    <property type="component" value="Chromosome C03"/>
</dbReference>
<evidence type="ECO:0000313" key="4">
    <source>
        <dbReference type="Proteomes" id="UP000028999"/>
    </source>
</evidence>
<dbReference type="EMBL" id="LK033000">
    <property type="protein sequence ID" value="CDY51488.1"/>
    <property type="molecule type" value="Genomic_DNA"/>
</dbReference>
<reference evidence="3 4" key="1">
    <citation type="journal article" date="2014" name="Science">
        <title>Plant genetics. Early allopolyploid evolution in the post-Neolithic Brassica napus oilseed genome.</title>
        <authorList>
            <person name="Chalhoub B."/>
            <person name="Denoeud F."/>
            <person name="Liu S."/>
            <person name="Parkin I.A."/>
            <person name="Tang H."/>
            <person name="Wang X."/>
            <person name="Chiquet J."/>
            <person name="Belcram H."/>
            <person name="Tong C."/>
            <person name="Samans B."/>
            <person name="Correa M."/>
            <person name="Da Silva C."/>
            <person name="Just J."/>
            <person name="Falentin C."/>
            <person name="Koh C.S."/>
            <person name="Le Clainche I."/>
            <person name="Bernard M."/>
            <person name="Bento P."/>
            <person name="Noel B."/>
            <person name="Labadie K."/>
            <person name="Alberti A."/>
            <person name="Charles M."/>
            <person name="Arnaud D."/>
            <person name="Guo H."/>
            <person name="Daviaud C."/>
            <person name="Alamery S."/>
            <person name="Jabbari K."/>
            <person name="Zhao M."/>
            <person name="Edger P.P."/>
            <person name="Chelaifa H."/>
            <person name="Tack D."/>
            <person name="Lassalle G."/>
            <person name="Mestiri I."/>
            <person name="Schnel N."/>
            <person name="Le Paslier M.C."/>
            <person name="Fan G."/>
            <person name="Renault V."/>
            <person name="Bayer P.E."/>
            <person name="Golicz A.A."/>
            <person name="Manoli S."/>
            <person name="Lee T.H."/>
            <person name="Thi V.H."/>
            <person name="Chalabi S."/>
            <person name="Hu Q."/>
            <person name="Fan C."/>
            <person name="Tollenaere R."/>
            <person name="Lu Y."/>
            <person name="Battail C."/>
            <person name="Shen J."/>
            <person name="Sidebottom C.H."/>
            <person name="Wang X."/>
            <person name="Canaguier A."/>
            <person name="Chauveau A."/>
            <person name="Berard A."/>
            <person name="Deniot G."/>
            <person name="Guan M."/>
            <person name="Liu Z."/>
            <person name="Sun F."/>
            <person name="Lim Y.P."/>
            <person name="Lyons E."/>
            <person name="Town C.D."/>
            <person name="Bancroft I."/>
            <person name="Wang X."/>
            <person name="Meng J."/>
            <person name="Ma J."/>
            <person name="Pires J.C."/>
            <person name="King G.J."/>
            <person name="Brunel D."/>
            <person name="Delourme R."/>
            <person name="Renard M."/>
            <person name="Aury J.M."/>
            <person name="Adams K.L."/>
            <person name="Batley J."/>
            <person name="Snowdon R.J."/>
            <person name="Tost J."/>
            <person name="Edwards D."/>
            <person name="Zhou Y."/>
            <person name="Hua W."/>
            <person name="Sharpe A.G."/>
            <person name="Paterson A.H."/>
            <person name="Guan C."/>
            <person name="Wincker P."/>
        </authorList>
    </citation>
    <scope>NUCLEOTIDE SEQUENCE [LARGE SCALE GENOMIC DNA]</scope>
    <source>
        <strain evidence="4">cv. Darmor-bzh</strain>
    </source>
</reference>
<dbReference type="EMBL" id="HG994367">
    <property type="protein sequence ID" value="CAF1696421.1"/>
    <property type="molecule type" value="Genomic_DNA"/>
</dbReference>
<dbReference type="STRING" id="3708.A0A078IQZ4"/>
<dbReference type="SMART" id="SM00256">
    <property type="entry name" value="FBOX"/>
    <property type="match status" value="1"/>
</dbReference>
<reference evidence="3" key="2">
    <citation type="submission" date="2014-06" db="EMBL/GenBank/DDBJ databases">
        <authorList>
            <person name="Genoscope - CEA"/>
        </authorList>
    </citation>
    <scope>NUCLEOTIDE SEQUENCE</scope>
</reference>
<dbReference type="Gramene" id="CDX80958">
    <property type="protein sequence ID" value="CDX80958"/>
    <property type="gene ID" value="GSBRNA2T00134376001"/>
</dbReference>
<sequence>MDSRGSSKDLISSLPDELICHILSFLSTTQAASTSVLSKRWRHLLAFVTSLDFDSSIYDHPEDKVLALQGNAAQLNLNRFSLRCDLGYLEYLINGWILKVLVSKSLVRLRLVGSRHEEFTIDVGGGEVSLPKLMTLHMMSNVLFAGDSGDGAASAFAKLVSACHALEDLGGNLLLLHR</sequence>
<accession>A0A078IQZ4</accession>
<dbReference type="Gramene" id="CDY51488">
    <property type="protein sequence ID" value="CDY51488"/>
    <property type="gene ID" value="GSBRNA2T00003560001"/>
</dbReference>
<dbReference type="PROSITE" id="PS50181">
    <property type="entry name" value="FBOX"/>
    <property type="match status" value="1"/>
</dbReference>
<proteinExistence type="predicted"/>
<dbReference type="SUPFAM" id="SSF81383">
    <property type="entry name" value="F-box domain"/>
    <property type="match status" value="1"/>
</dbReference>
<dbReference type="PANTHER" id="PTHR31293:SF12">
    <property type="entry name" value="RNI-LIKE SUPERFAMILY PROTEIN"/>
    <property type="match status" value="1"/>
</dbReference>
<organism evidence="3 4">
    <name type="scientific">Brassica napus</name>
    <name type="common">Rape</name>
    <dbReference type="NCBI Taxonomy" id="3708"/>
    <lineage>
        <taxon>Eukaryota</taxon>
        <taxon>Viridiplantae</taxon>
        <taxon>Streptophyta</taxon>
        <taxon>Embryophyta</taxon>
        <taxon>Tracheophyta</taxon>
        <taxon>Spermatophyta</taxon>
        <taxon>Magnoliopsida</taxon>
        <taxon>eudicotyledons</taxon>
        <taxon>Gunneridae</taxon>
        <taxon>Pentapetalae</taxon>
        <taxon>rosids</taxon>
        <taxon>malvids</taxon>
        <taxon>Brassicales</taxon>
        <taxon>Brassicaceae</taxon>
        <taxon>Brassiceae</taxon>
        <taxon>Brassica</taxon>
    </lineage>
</organism>
<dbReference type="Proteomes" id="UP000028999">
    <property type="component" value="Unassembled WGS sequence"/>
</dbReference>
<dbReference type="CDD" id="cd22160">
    <property type="entry name" value="F-box_AtFBL13-like"/>
    <property type="match status" value="1"/>
</dbReference>
<dbReference type="Pfam" id="PF00646">
    <property type="entry name" value="F-box"/>
    <property type="match status" value="1"/>
</dbReference>
<evidence type="ECO:0000259" key="1">
    <source>
        <dbReference type="PROSITE" id="PS50181"/>
    </source>
</evidence>
<dbReference type="PaxDb" id="3708-A0A078IQZ4"/>
<name>A0A078IQZ4_BRANA</name>
<feature type="domain" description="F-box" evidence="1">
    <location>
        <begin position="8"/>
        <end position="45"/>
    </location>
</feature>
<dbReference type="InterPro" id="IPR036047">
    <property type="entry name" value="F-box-like_dom_sf"/>
</dbReference>
<dbReference type="InterPro" id="IPR053781">
    <property type="entry name" value="F-box_AtFBL13-like"/>
</dbReference>
<dbReference type="OMA" id="FEEDAMG"/>
<evidence type="ECO:0000313" key="3">
    <source>
        <dbReference type="EMBL" id="CDY51488.1"/>
    </source>
</evidence>
<gene>
    <name evidence="3" type="primary">BnaC03g77440D</name>
    <name evidence="2" type="ORF">DARMORV10_C03P02610.1</name>
    <name evidence="3" type="ORF">GSBRNA2T00003560001</name>
</gene>
<evidence type="ECO:0000313" key="2">
    <source>
        <dbReference type="EMBL" id="CAF1696421.1"/>
    </source>
</evidence>
<keyword evidence="4" id="KW-1185">Reference proteome</keyword>
<reference evidence="2" key="3">
    <citation type="submission" date="2021-01" db="EMBL/GenBank/DDBJ databases">
        <authorList>
            <consortium name="Genoscope - CEA"/>
            <person name="William W."/>
        </authorList>
    </citation>
    <scope>NUCLEOTIDE SEQUENCE</scope>
</reference>
<dbReference type="InterPro" id="IPR055294">
    <property type="entry name" value="FBL60-like"/>
</dbReference>
<dbReference type="AlphaFoldDB" id="A0A078IQZ4"/>
<dbReference type="PANTHER" id="PTHR31293">
    <property type="entry name" value="RNI-LIKE SUPERFAMILY PROTEIN"/>
    <property type="match status" value="1"/>
</dbReference>